<dbReference type="InterPro" id="IPR050267">
    <property type="entry name" value="Anti-sigma-factor_SerPK"/>
</dbReference>
<feature type="domain" description="Histidine kinase/HSP90-like ATPase" evidence="3">
    <location>
        <begin position="80"/>
        <end position="199"/>
    </location>
</feature>
<dbReference type="Gene3D" id="3.30.565.10">
    <property type="entry name" value="Histidine kinase-like ATPase, C-terminal domain"/>
    <property type="match status" value="1"/>
</dbReference>
<dbReference type="GO" id="GO:0004674">
    <property type="term" value="F:protein serine/threonine kinase activity"/>
    <property type="evidence" value="ECO:0007669"/>
    <property type="project" value="UniProtKB-KW"/>
</dbReference>
<feature type="compositionally biased region" description="Polar residues" evidence="2">
    <location>
        <begin position="23"/>
        <end position="36"/>
    </location>
</feature>
<evidence type="ECO:0000256" key="2">
    <source>
        <dbReference type="SAM" id="MobiDB-lite"/>
    </source>
</evidence>
<accession>A0A6H9UXF2</accession>
<dbReference type="EMBL" id="VZRB01000014">
    <property type="protein sequence ID" value="KAB1144722.1"/>
    <property type="molecule type" value="Genomic_DNA"/>
</dbReference>
<keyword evidence="5" id="KW-1185">Reference proteome</keyword>
<keyword evidence="1" id="KW-0723">Serine/threonine-protein kinase</keyword>
<organism evidence="4 5">
    <name type="scientific">Streptomyces luteolifulvus</name>
    <dbReference type="NCBI Taxonomy" id="2615112"/>
    <lineage>
        <taxon>Bacteria</taxon>
        <taxon>Bacillati</taxon>
        <taxon>Actinomycetota</taxon>
        <taxon>Actinomycetes</taxon>
        <taxon>Kitasatosporales</taxon>
        <taxon>Streptomycetaceae</taxon>
        <taxon>Streptomyces</taxon>
    </lineage>
</organism>
<evidence type="ECO:0000313" key="4">
    <source>
        <dbReference type="EMBL" id="KAB1144722.1"/>
    </source>
</evidence>
<dbReference type="SUPFAM" id="SSF55874">
    <property type="entry name" value="ATPase domain of HSP90 chaperone/DNA topoisomerase II/histidine kinase"/>
    <property type="match status" value="1"/>
</dbReference>
<dbReference type="Pfam" id="PF13581">
    <property type="entry name" value="HATPase_c_2"/>
    <property type="match status" value="1"/>
</dbReference>
<keyword evidence="1" id="KW-0418">Kinase</keyword>
<protein>
    <recommendedName>
        <fullName evidence="3">Histidine kinase/HSP90-like ATPase domain-containing protein</fullName>
    </recommendedName>
</protein>
<dbReference type="InterPro" id="IPR036890">
    <property type="entry name" value="HATPase_C_sf"/>
</dbReference>
<dbReference type="PANTHER" id="PTHR35526:SF3">
    <property type="entry name" value="ANTI-SIGMA-F FACTOR RSBW"/>
    <property type="match status" value="1"/>
</dbReference>
<evidence type="ECO:0000313" key="5">
    <source>
        <dbReference type="Proteomes" id="UP000442707"/>
    </source>
</evidence>
<dbReference type="AlphaFoldDB" id="A0A6H9UXF2"/>
<gene>
    <name evidence="4" type="ORF">F7R91_21035</name>
</gene>
<dbReference type="Proteomes" id="UP000442707">
    <property type="component" value="Unassembled WGS sequence"/>
</dbReference>
<dbReference type="PANTHER" id="PTHR35526">
    <property type="entry name" value="ANTI-SIGMA-F FACTOR RSBW-RELATED"/>
    <property type="match status" value="1"/>
</dbReference>
<keyword evidence="1" id="KW-0808">Transferase</keyword>
<evidence type="ECO:0000256" key="1">
    <source>
        <dbReference type="ARBA" id="ARBA00022527"/>
    </source>
</evidence>
<feature type="compositionally biased region" description="Polar residues" evidence="2">
    <location>
        <begin position="1"/>
        <end position="15"/>
    </location>
</feature>
<comment type="caution">
    <text evidence="4">The sequence shown here is derived from an EMBL/GenBank/DDBJ whole genome shotgun (WGS) entry which is preliminary data.</text>
</comment>
<feature type="region of interest" description="Disordered" evidence="2">
    <location>
        <begin position="1"/>
        <end position="40"/>
    </location>
</feature>
<reference evidence="4 5" key="1">
    <citation type="submission" date="2019-09" db="EMBL/GenBank/DDBJ databases">
        <title>Screening of Novel Bioactive Compounds from Soil-Associated.</title>
        <authorList>
            <person name="Zhao S."/>
        </authorList>
    </citation>
    <scope>NUCLEOTIDE SEQUENCE [LARGE SCALE GENOMIC DNA]</scope>
    <source>
        <strain evidence="4 5">HIT-DPA4</strain>
    </source>
</reference>
<sequence length="202" mass="21233">MHNQARLQRSPSTADTAKPHSPAGSQSVFSSPNKSGRSLDMLTTPVARDALDGVGEPASLTGTMLAPQCRYQSAFPTVAQSVPATRRAARAVLTDCTPGIDEECLDRALVIITELVANTVKHAARLSPCAELTLIADDRALTIAVHDGDPRLPCVPAASSPDCIGGWGLRMVQDLAAEVGGTLEAHSDPHRRGKTVRVSLPL</sequence>
<name>A0A6H9UXF2_9ACTN</name>
<dbReference type="CDD" id="cd16936">
    <property type="entry name" value="HATPase_RsbW-like"/>
    <property type="match status" value="1"/>
</dbReference>
<dbReference type="InterPro" id="IPR003594">
    <property type="entry name" value="HATPase_dom"/>
</dbReference>
<proteinExistence type="predicted"/>
<evidence type="ECO:0000259" key="3">
    <source>
        <dbReference type="Pfam" id="PF13581"/>
    </source>
</evidence>